<dbReference type="CDD" id="cd01450">
    <property type="entry name" value="vWFA_subfamily_ECM"/>
    <property type="match status" value="1"/>
</dbReference>
<feature type="chain" id="PRO_5043550669" description="VWFA domain-containing protein" evidence="1">
    <location>
        <begin position="20"/>
        <end position="217"/>
    </location>
</feature>
<dbReference type="PANTHER" id="PTHR24020:SF84">
    <property type="entry name" value="VWFA DOMAIN-CONTAINING PROTEIN"/>
    <property type="match status" value="1"/>
</dbReference>
<dbReference type="Gene3D" id="3.40.50.410">
    <property type="entry name" value="von Willebrand factor, type A domain"/>
    <property type="match status" value="1"/>
</dbReference>
<reference evidence="3 4" key="1">
    <citation type="submission" date="2024-04" db="EMBL/GenBank/DDBJ databases">
        <authorList>
            <consortium name="Genoscope - CEA"/>
            <person name="William W."/>
        </authorList>
    </citation>
    <scope>NUCLEOTIDE SEQUENCE [LARGE SCALE GENOMIC DNA]</scope>
</reference>
<evidence type="ECO:0000313" key="3">
    <source>
        <dbReference type="EMBL" id="CAL1537356.1"/>
    </source>
</evidence>
<feature type="domain" description="VWFA" evidence="2">
    <location>
        <begin position="36"/>
        <end position="209"/>
    </location>
</feature>
<name>A0AAV2HXC7_LYMST</name>
<proteinExistence type="predicted"/>
<dbReference type="AlphaFoldDB" id="A0AAV2HXC7"/>
<keyword evidence="1" id="KW-0732">Signal</keyword>
<sequence>MNFALIAAICLVAATSVLSAPCPSTEIQDCKDNPLEIALVIDGSASIWQNNFTEGLWFVQNLVNRFSISPNAVRVSLVTYGDRVYTEDAFDFDTYSDNAGLKAAIGNVPYRGGNRTETGAAIAYMLDTQLPKARPNVRKVAVVLTDGNSQKEQVTKNEALRARKTGLEVFAIGVGKDISDQELHNIASDSTHVFTVIRYNLLDDILNRLLFEACGGK</sequence>
<dbReference type="Pfam" id="PF00092">
    <property type="entry name" value="VWA"/>
    <property type="match status" value="1"/>
</dbReference>
<dbReference type="SMART" id="SM00327">
    <property type="entry name" value="VWA"/>
    <property type="match status" value="1"/>
</dbReference>
<dbReference type="SUPFAM" id="SSF53300">
    <property type="entry name" value="vWA-like"/>
    <property type="match status" value="1"/>
</dbReference>
<accession>A0AAV2HXC7</accession>
<evidence type="ECO:0000259" key="2">
    <source>
        <dbReference type="PROSITE" id="PS50234"/>
    </source>
</evidence>
<dbReference type="InterPro" id="IPR002035">
    <property type="entry name" value="VWF_A"/>
</dbReference>
<dbReference type="Proteomes" id="UP001497497">
    <property type="component" value="Unassembled WGS sequence"/>
</dbReference>
<keyword evidence="4" id="KW-1185">Reference proteome</keyword>
<dbReference type="InterPro" id="IPR050525">
    <property type="entry name" value="ECM_Assembly_Org"/>
</dbReference>
<gene>
    <name evidence="3" type="ORF">GSLYS_00011269001</name>
</gene>
<dbReference type="PANTHER" id="PTHR24020">
    <property type="entry name" value="COLLAGEN ALPHA"/>
    <property type="match status" value="1"/>
</dbReference>
<dbReference type="PRINTS" id="PR00453">
    <property type="entry name" value="VWFADOMAIN"/>
</dbReference>
<dbReference type="InterPro" id="IPR036465">
    <property type="entry name" value="vWFA_dom_sf"/>
</dbReference>
<organism evidence="3 4">
    <name type="scientific">Lymnaea stagnalis</name>
    <name type="common">Great pond snail</name>
    <name type="synonym">Helix stagnalis</name>
    <dbReference type="NCBI Taxonomy" id="6523"/>
    <lineage>
        <taxon>Eukaryota</taxon>
        <taxon>Metazoa</taxon>
        <taxon>Spiralia</taxon>
        <taxon>Lophotrochozoa</taxon>
        <taxon>Mollusca</taxon>
        <taxon>Gastropoda</taxon>
        <taxon>Heterobranchia</taxon>
        <taxon>Euthyneura</taxon>
        <taxon>Panpulmonata</taxon>
        <taxon>Hygrophila</taxon>
        <taxon>Lymnaeoidea</taxon>
        <taxon>Lymnaeidae</taxon>
        <taxon>Lymnaea</taxon>
    </lineage>
</organism>
<dbReference type="EMBL" id="CAXITT010000259">
    <property type="protein sequence ID" value="CAL1537356.1"/>
    <property type="molecule type" value="Genomic_DNA"/>
</dbReference>
<evidence type="ECO:0000256" key="1">
    <source>
        <dbReference type="SAM" id="SignalP"/>
    </source>
</evidence>
<feature type="signal peptide" evidence="1">
    <location>
        <begin position="1"/>
        <end position="19"/>
    </location>
</feature>
<dbReference type="PROSITE" id="PS50234">
    <property type="entry name" value="VWFA"/>
    <property type="match status" value="1"/>
</dbReference>
<protein>
    <recommendedName>
        <fullName evidence="2">VWFA domain-containing protein</fullName>
    </recommendedName>
</protein>
<comment type="caution">
    <text evidence="3">The sequence shown here is derived from an EMBL/GenBank/DDBJ whole genome shotgun (WGS) entry which is preliminary data.</text>
</comment>
<evidence type="ECO:0000313" key="4">
    <source>
        <dbReference type="Proteomes" id="UP001497497"/>
    </source>
</evidence>